<keyword evidence="1" id="KW-0812">Transmembrane</keyword>
<feature type="transmembrane region" description="Helical" evidence="1">
    <location>
        <begin position="273"/>
        <end position="296"/>
    </location>
</feature>
<organism evidence="2 3">
    <name type="scientific">Pseudobutyrivibrio ruminis</name>
    <dbReference type="NCBI Taxonomy" id="46206"/>
    <lineage>
        <taxon>Bacteria</taxon>
        <taxon>Bacillati</taxon>
        <taxon>Bacillota</taxon>
        <taxon>Clostridia</taxon>
        <taxon>Lachnospirales</taxon>
        <taxon>Lachnospiraceae</taxon>
        <taxon>Pseudobutyrivibrio</taxon>
    </lineage>
</organism>
<dbReference type="Proteomes" id="UP000182321">
    <property type="component" value="Unassembled WGS sequence"/>
</dbReference>
<evidence type="ECO:0000313" key="3">
    <source>
        <dbReference type="Proteomes" id="UP000182321"/>
    </source>
</evidence>
<sequence>MNKGLRKIYDEVGQATGLRINEQTDTLMGEAGGFHLKVDMTNNNYMVYASVRKNGQLPDKELLKSICKANKGMMSLGVQGNYVIATVRGMTTKKVIAYLINAIKALTEAFNMYGFEDVCESCGKPHTNLGSYCVSGSVSFLCDECYTQVTQSLQQSEVEMSNTKESVVAGVVGAFLGSVIGVITIIILGQLGYVAVISGLVMGVCTVKGYEMLGKKMSTKGIIICAIVMIIMTYFGEKLDWMITMMTEADFSLSEASFYFWDILEYADATSSFIADLALVYLFTAGGAVPTIMNVIKARKQAFTSYQIG</sequence>
<proteinExistence type="predicted"/>
<dbReference type="RefSeq" id="WP_074789524.1">
    <property type="nucleotide sequence ID" value="NZ_FNZX01000005.1"/>
</dbReference>
<keyword evidence="3" id="KW-1185">Reference proteome</keyword>
<feature type="transmembrane region" description="Helical" evidence="1">
    <location>
        <begin position="167"/>
        <end position="187"/>
    </location>
</feature>
<feature type="transmembrane region" description="Helical" evidence="1">
    <location>
        <begin position="193"/>
        <end position="210"/>
    </location>
</feature>
<protein>
    <submittedName>
        <fullName evidence="2">Uncharacterized protein</fullName>
    </submittedName>
</protein>
<dbReference type="AlphaFoldDB" id="A0A1H7H2D5"/>
<accession>A0A1H7H2D5</accession>
<keyword evidence="1" id="KW-1133">Transmembrane helix</keyword>
<name>A0A1H7H2D5_9FIRM</name>
<evidence type="ECO:0000313" key="2">
    <source>
        <dbReference type="EMBL" id="SEK42295.1"/>
    </source>
</evidence>
<feature type="transmembrane region" description="Helical" evidence="1">
    <location>
        <begin position="217"/>
        <end position="236"/>
    </location>
</feature>
<gene>
    <name evidence="2" type="ORF">SAMN02910377_00821</name>
</gene>
<evidence type="ECO:0000256" key="1">
    <source>
        <dbReference type="SAM" id="Phobius"/>
    </source>
</evidence>
<keyword evidence="1" id="KW-0472">Membrane</keyword>
<dbReference type="EMBL" id="FNZX01000005">
    <property type="protein sequence ID" value="SEK42295.1"/>
    <property type="molecule type" value="Genomic_DNA"/>
</dbReference>
<reference evidence="3" key="1">
    <citation type="submission" date="2016-10" db="EMBL/GenBank/DDBJ databases">
        <authorList>
            <person name="Varghese N."/>
        </authorList>
    </citation>
    <scope>NUCLEOTIDE SEQUENCE [LARGE SCALE GENOMIC DNA]</scope>
    <source>
        <strain evidence="3">ACV-9</strain>
    </source>
</reference>